<evidence type="ECO:0008006" key="4">
    <source>
        <dbReference type="Google" id="ProtNLM"/>
    </source>
</evidence>
<dbReference type="AlphaFoldDB" id="A0A014LYB0"/>
<accession>A0A014LYB0</accession>
<dbReference type="RefSeq" id="WP_235192772.1">
    <property type="nucleotide sequence ID" value="NZ_JFHN01000056.1"/>
</dbReference>
<gene>
    <name evidence="2" type="ORF">BG55_15885</name>
</gene>
<evidence type="ECO:0000313" key="3">
    <source>
        <dbReference type="Proteomes" id="UP000019918"/>
    </source>
</evidence>
<sequence>MRMTILLLLALTWLTGCATQPDNSTPQAWLKPGVRVSLPVPENAVPFSQQQLLTGTFKGKQQSLLVLLNVERQQLVLAGLSPLGIRLFQVRYDRQGIHSEQSVVLPEMPPASQVLADIMLSHWPVSAWQPLLPAGWTLTDSGDRRQLMDNHGAPVAEIRYLQRGAQRQPVSIRQFAFGYFITIQSLDSQ</sequence>
<proteinExistence type="predicted"/>
<dbReference type="EMBL" id="JFHN01000056">
    <property type="protein sequence ID" value="EXU74586.1"/>
    <property type="molecule type" value="Genomic_DNA"/>
</dbReference>
<reference evidence="2 3" key="1">
    <citation type="submission" date="2014-02" db="EMBL/GenBank/DDBJ databases">
        <title>Draft genome of Erwinia mallotivora strain BT-MARDI, a papaya dieback pathogen.</title>
        <authorList>
            <person name="Redzuan R."/>
            <person name="Abu Bakar N."/>
            <person name="Badrun R."/>
            <person name="Mohd Raih M.F."/>
            <person name="Rozano L."/>
            <person name="Mat Amin N."/>
        </authorList>
    </citation>
    <scope>NUCLEOTIDE SEQUENCE [LARGE SCALE GENOMIC DNA]</scope>
    <source>
        <strain evidence="2 3">BT-MARDI</strain>
    </source>
</reference>
<dbReference type="Pfam" id="PF11659">
    <property type="entry name" value="DUF3261"/>
    <property type="match status" value="1"/>
</dbReference>
<dbReference type="STRING" id="69222.BG55_15885"/>
<feature type="chain" id="PRO_5001471901" description="Lipoprotein" evidence="1">
    <location>
        <begin position="19"/>
        <end position="189"/>
    </location>
</feature>
<dbReference type="Proteomes" id="UP000019918">
    <property type="component" value="Unassembled WGS sequence"/>
</dbReference>
<keyword evidence="3" id="KW-1185">Reference proteome</keyword>
<keyword evidence="1" id="KW-0732">Signal</keyword>
<comment type="caution">
    <text evidence="2">The sequence shown here is derived from an EMBL/GenBank/DDBJ whole genome shotgun (WGS) entry which is preliminary data.</text>
</comment>
<evidence type="ECO:0000256" key="1">
    <source>
        <dbReference type="SAM" id="SignalP"/>
    </source>
</evidence>
<feature type="signal peptide" evidence="1">
    <location>
        <begin position="1"/>
        <end position="18"/>
    </location>
</feature>
<evidence type="ECO:0000313" key="2">
    <source>
        <dbReference type="EMBL" id="EXU74586.1"/>
    </source>
</evidence>
<name>A0A014LYB0_9GAMM</name>
<dbReference type="InterPro" id="IPR021675">
    <property type="entry name" value="DUF3261"/>
</dbReference>
<organism evidence="2 3">
    <name type="scientific">Erwinia mallotivora</name>
    <dbReference type="NCBI Taxonomy" id="69222"/>
    <lineage>
        <taxon>Bacteria</taxon>
        <taxon>Pseudomonadati</taxon>
        <taxon>Pseudomonadota</taxon>
        <taxon>Gammaproteobacteria</taxon>
        <taxon>Enterobacterales</taxon>
        <taxon>Erwiniaceae</taxon>
        <taxon>Erwinia</taxon>
    </lineage>
</organism>
<dbReference type="PATRIC" id="fig|69222.5.peg.3241"/>
<protein>
    <recommendedName>
        <fullName evidence="4">Lipoprotein</fullName>
    </recommendedName>
</protein>
<dbReference type="PROSITE" id="PS51257">
    <property type="entry name" value="PROKAR_LIPOPROTEIN"/>
    <property type="match status" value="1"/>
</dbReference>